<dbReference type="InterPro" id="IPR004104">
    <property type="entry name" value="Gfo/Idh/MocA-like_OxRdtase_C"/>
</dbReference>
<evidence type="ECO:0000259" key="2">
    <source>
        <dbReference type="Pfam" id="PF01408"/>
    </source>
</evidence>
<gene>
    <name evidence="4" type="ORF">EI981_01910</name>
</gene>
<evidence type="ECO:0000256" key="1">
    <source>
        <dbReference type="ARBA" id="ARBA00010928"/>
    </source>
</evidence>
<evidence type="ECO:0000313" key="5">
    <source>
        <dbReference type="Proteomes" id="UP000270678"/>
    </source>
</evidence>
<feature type="domain" description="Gfo/Idh/MocA-like oxidoreductase C-terminal" evidence="3">
    <location>
        <begin position="140"/>
        <end position="408"/>
    </location>
</feature>
<feature type="domain" description="Gfo/Idh/MocA-like oxidoreductase N-terminal" evidence="2">
    <location>
        <begin position="5"/>
        <end position="126"/>
    </location>
</feature>
<dbReference type="Proteomes" id="UP000270678">
    <property type="component" value="Chromosome"/>
</dbReference>
<dbReference type="Pfam" id="PF02894">
    <property type="entry name" value="GFO_IDH_MocA_C"/>
    <property type="match status" value="1"/>
</dbReference>
<dbReference type="GO" id="GO:0000166">
    <property type="term" value="F:nucleotide binding"/>
    <property type="evidence" value="ECO:0007669"/>
    <property type="project" value="InterPro"/>
</dbReference>
<dbReference type="RefSeq" id="WP_126994928.1">
    <property type="nucleotide sequence ID" value="NZ_CP034346.1"/>
</dbReference>
<dbReference type="KEGG" id="plut:EI981_01910"/>
<name>A0A3Q9I612_9BACL</name>
<dbReference type="InterPro" id="IPR000683">
    <property type="entry name" value="Gfo/Idh/MocA-like_OxRdtase_N"/>
</dbReference>
<dbReference type="SUPFAM" id="SSF51735">
    <property type="entry name" value="NAD(P)-binding Rossmann-fold domains"/>
    <property type="match status" value="1"/>
</dbReference>
<evidence type="ECO:0000259" key="3">
    <source>
        <dbReference type="Pfam" id="PF02894"/>
    </source>
</evidence>
<sequence>MAKITLALVGAGERGQFSYAPYARTHEYELEFMAVADPNEGRRASFQKEYHIKDEMAFASGEQFFAQPKLADAVLICTQDNQHFDYACQAIRKGYIIMLEKPISPNLQECLELQRLAEEYGTTIVVCHVLRYTKFYRKMKELIDSRVIGDIVSVTHAENVAYWHYAHSYVRGNWHVTADSSPMILAKCCHDMDILAWLLDSKCSTVSSFGDLKYFKKENAPEGSPERCTDGCSHSGTCPYYAPNIYLTEDTSWPTSCLGSDMSYEARKRALMEGPYGKCVFHNDNDVVDHQVATLLFDNGVTVAFTMSAFTNDCDRTMKFMGTKGEIRASMEKNVIEVTEFATGTTNEYRINPSSAKHSGGDEGIMEELVAIIKGERDNTNLIQQSVHSHVMAFAVEESRLTGRTVQIADFEKRVMDAQQVSV</sequence>
<dbReference type="PANTHER" id="PTHR43377">
    <property type="entry name" value="BILIVERDIN REDUCTASE A"/>
    <property type="match status" value="1"/>
</dbReference>
<dbReference type="AlphaFoldDB" id="A0A3Q9I612"/>
<organism evidence="4 5">
    <name type="scientific">Paenibacillus lutimineralis</name>
    <dbReference type="NCBI Taxonomy" id="2707005"/>
    <lineage>
        <taxon>Bacteria</taxon>
        <taxon>Bacillati</taxon>
        <taxon>Bacillota</taxon>
        <taxon>Bacilli</taxon>
        <taxon>Bacillales</taxon>
        <taxon>Paenibacillaceae</taxon>
        <taxon>Paenibacillus</taxon>
    </lineage>
</organism>
<dbReference type="OrthoDB" id="9781031at2"/>
<reference evidence="5" key="1">
    <citation type="submission" date="2018-12" db="EMBL/GenBank/DDBJ databases">
        <title>Complete genome sequence of Paenibacillus sp. MBLB1234.</title>
        <authorList>
            <person name="Nam Y.-D."/>
            <person name="Kang J."/>
            <person name="Chung W.-H."/>
            <person name="Park Y.S."/>
        </authorList>
    </citation>
    <scope>NUCLEOTIDE SEQUENCE [LARGE SCALE GENOMIC DNA]</scope>
    <source>
        <strain evidence="5">MBLB1234</strain>
    </source>
</reference>
<proteinExistence type="inferred from homology"/>
<dbReference type="Gene3D" id="3.40.50.720">
    <property type="entry name" value="NAD(P)-binding Rossmann-like Domain"/>
    <property type="match status" value="1"/>
</dbReference>
<protein>
    <submittedName>
        <fullName evidence="4">Gfo/Idh/MocA family oxidoreductase</fullName>
    </submittedName>
</protein>
<comment type="similarity">
    <text evidence="1">Belongs to the Gfo/Idh/MocA family.</text>
</comment>
<dbReference type="Gene3D" id="3.30.360.10">
    <property type="entry name" value="Dihydrodipicolinate Reductase, domain 2"/>
    <property type="match status" value="1"/>
</dbReference>
<dbReference type="Pfam" id="PF01408">
    <property type="entry name" value="GFO_IDH_MocA"/>
    <property type="match status" value="1"/>
</dbReference>
<accession>A0A3Q9I612</accession>
<dbReference type="PANTHER" id="PTHR43377:SF2">
    <property type="entry name" value="BINDING ROSSMANN FOLD OXIDOREDUCTASE, PUTATIVE (AFU_ORTHOLOGUE AFUA_4G00560)-RELATED"/>
    <property type="match status" value="1"/>
</dbReference>
<dbReference type="EMBL" id="CP034346">
    <property type="protein sequence ID" value="AZS13345.1"/>
    <property type="molecule type" value="Genomic_DNA"/>
</dbReference>
<evidence type="ECO:0000313" key="4">
    <source>
        <dbReference type="EMBL" id="AZS13345.1"/>
    </source>
</evidence>
<dbReference type="InterPro" id="IPR036291">
    <property type="entry name" value="NAD(P)-bd_dom_sf"/>
</dbReference>
<dbReference type="SUPFAM" id="SSF55347">
    <property type="entry name" value="Glyceraldehyde-3-phosphate dehydrogenase-like, C-terminal domain"/>
    <property type="match status" value="1"/>
</dbReference>
<dbReference type="InterPro" id="IPR051450">
    <property type="entry name" value="Gfo/Idh/MocA_Oxidoreductases"/>
</dbReference>
<keyword evidence="5" id="KW-1185">Reference proteome</keyword>